<dbReference type="InterPro" id="IPR000595">
    <property type="entry name" value="cNMP-bd_dom"/>
</dbReference>
<dbReference type="OrthoDB" id="1092431at2"/>
<dbReference type="InterPro" id="IPR014710">
    <property type="entry name" value="RmlC-like_jellyroll"/>
</dbReference>
<dbReference type="Proteomes" id="UP000245627">
    <property type="component" value="Unassembled WGS sequence"/>
</dbReference>
<dbReference type="InterPro" id="IPR018490">
    <property type="entry name" value="cNMP-bd_dom_sf"/>
</dbReference>
<proteinExistence type="predicted"/>
<sequence>MSNLLRSNIEDYVKITDDDFAAIRQHFDQMVFRKGDFIIRAQESVSTIYFIQSGLVKLSYWDQDGKEHIASFAMENWWETDFNAFYHQSRSSCTLQCLEATTAYTLSLKNYQHLCATFPFMTGYFLDKSIRGHIANQNRILSLLTLSPKEKYEQFLQLYPSLVQRIPKTILAAYLGVSRETLSRMYRSRK</sequence>
<dbReference type="Gene3D" id="2.60.120.10">
    <property type="entry name" value="Jelly Rolls"/>
    <property type="match status" value="1"/>
</dbReference>
<reference evidence="2 3" key="1">
    <citation type="submission" date="2018-04" db="EMBL/GenBank/DDBJ databases">
        <title>Sphingobacterium cortibacter sp. nov.</title>
        <authorList>
            <person name="Li Y."/>
        </authorList>
    </citation>
    <scope>NUCLEOTIDE SEQUENCE [LARGE SCALE GENOMIC DNA]</scope>
    <source>
        <strain evidence="2 3">2c-3</strain>
    </source>
</reference>
<dbReference type="RefSeq" id="WP_116774965.1">
    <property type="nucleotide sequence ID" value="NZ_QDKG01000001.1"/>
</dbReference>
<evidence type="ECO:0000313" key="3">
    <source>
        <dbReference type="Proteomes" id="UP000245627"/>
    </source>
</evidence>
<dbReference type="AlphaFoldDB" id="A0A2T8HNV6"/>
<dbReference type="CDD" id="cd00038">
    <property type="entry name" value="CAP_ED"/>
    <property type="match status" value="1"/>
</dbReference>
<organism evidence="2 3">
    <name type="scientific">Sphingobacterium corticibacter</name>
    <dbReference type="NCBI Taxonomy" id="2171749"/>
    <lineage>
        <taxon>Bacteria</taxon>
        <taxon>Pseudomonadati</taxon>
        <taxon>Bacteroidota</taxon>
        <taxon>Sphingobacteriia</taxon>
        <taxon>Sphingobacteriales</taxon>
        <taxon>Sphingobacteriaceae</taxon>
        <taxon>Sphingobacterium</taxon>
    </lineage>
</organism>
<gene>
    <name evidence="2" type="ORF">DC487_05815</name>
</gene>
<dbReference type="Pfam" id="PF00027">
    <property type="entry name" value="cNMP_binding"/>
    <property type="match status" value="1"/>
</dbReference>
<evidence type="ECO:0000259" key="1">
    <source>
        <dbReference type="Pfam" id="PF00027"/>
    </source>
</evidence>
<feature type="domain" description="Cyclic nucleotide-binding" evidence="1">
    <location>
        <begin position="31"/>
        <end position="117"/>
    </location>
</feature>
<accession>A0A2T8HNV6</accession>
<dbReference type="EMBL" id="QDKG01000001">
    <property type="protein sequence ID" value="PVH27111.1"/>
    <property type="molecule type" value="Genomic_DNA"/>
</dbReference>
<dbReference type="SUPFAM" id="SSF51206">
    <property type="entry name" value="cAMP-binding domain-like"/>
    <property type="match status" value="1"/>
</dbReference>
<keyword evidence="3" id="KW-1185">Reference proteome</keyword>
<comment type="caution">
    <text evidence="2">The sequence shown here is derived from an EMBL/GenBank/DDBJ whole genome shotgun (WGS) entry which is preliminary data.</text>
</comment>
<name>A0A2T8HNV6_9SPHI</name>
<evidence type="ECO:0000313" key="2">
    <source>
        <dbReference type="EMBL" id="PVH27111.1"/>
    </source>
</evidence>
<protein>
    <submittedName>
        <fullName evidence="2">Crp/Fnr family transcriptional regulator</fullName>
    </submittedName>
</protein>